<organism evidence="1 2">
    <name type="scientific">Liparis tanakae</name>
    <name type="common">Tanaka's snailfish</name>
    <dbReference type="NCBI Taxonomy" id="230148"/>
    <lineage>
        <taxon>Eukaryota</taxon>
        <taxon>Metazoa</taxon>
        <taxon>Chordata</taxon>
        <taxon>Craniata</taxon>
        <taxon>Vertebrata</taxon>
        <taxon>Euteleostomi</taxon>
        <taxon>Actinopterygii</taxon>
        <taxon>Neopterygii</taxon>
        <taxon>Teleostei</taxon>
        <taxon>Neoteleostei</taxon>
        <taxon>Acanthomorphata</taxon>
        <taxon>Eupercaria</taxon>
        <taxon>Perciformes</taxon>
        <taxon>Cottioidei</taxon>
        <taxon>Cottales</taxon>
        <taxon>Liparidae</taxon>
        <taxon>Liparis</taxon>
    </lineage>
</organism>
<dbReference type="AlphaFoldDB" id="A0A4Z2ETG5"/>
<dbReference type="Proteomes" id="UP000314294">
    <property type="component" value="Unassembled WGS sequence"/>
</dbReference>
<name>A0A4Z2ETG5_9TELE</name>
<keyword evidence="2" id="KW-1185">Reference proteome</keyword>
<protein>
    <submittedName>
        <fullName evidence="1">Uncharacterized protein</fullName>
    </submittedName>
</protein>
<sequence>MYFTFNTANTRVRGKGNTLRSPCGPARGEDGVGSERLVLTSLSRSYVGLQQLSPLLAASERDVCSRAQECHPEPRRVVQSSLEEFTSHKWGCEGTSGEPCAGRNCGEGCRCLPEKGSRTDDDPGAPASHAF</sequence>
<evidence type="ECO:0000313" key="1">
    <source>
        <dbReference type="EMBL" id="TNN31861.1"/>
    </source>
</evidence>
<gene>
    <name evidence="1" type="ORF">EYF80_057980</name>
</gene>
<dbReference type="OrthoDB" id="10557865at2759"/>
<accession>A0A4Z2ETG5</accession>
<proteinExistence type="predicted"/>
<comment type="caution">
    <text evidence="1">The sequence shown here is derived from an EMBL/GenBank/DDBJ whole genome shotgun (WGS) entry which is preliminary data.</text>
</comment>
<evidence type="ECO:0000313" key="2">
    <source>
        <dbReference type="Proteomes" id="UP000314294"/>
    </source>
</evidence>
<dbReference type="EMBL" id="SRLO01003099">
    <property type="protein sequence ID" value="TNN31861.1"/>
    <property type="molecule type" value="Genomic_DNA"/>
</dbReference>
<reference evidence="1 2" key="1">
    <citation type="submission" date="2019-03" db="EMBL/GenBank/DDBJ databases">
        <title>First draft genome of Liparis tanakae, snailfish: a comprehensive survey of snailfish specific genes.</title>
        <authorList>
            <person name="Kim W."/>
            <person name="Song I."/>
            <person name="Jeong J.-H."/>
            <person name="Kim D."/>
            <person name="Kim S."/>
            <person name="Ryu S."/>
            <person name="Song J.Y."/>
            <person name="Lee S.K."/>
        </authorList>
    </citation>
    <scope>NUCLEOTIDE SEQUENCE [LARGE SCALE GENOMIC DNA]</scope>
    <source>
        <tissue evidence="1">Muscle</tissue>
    </source>
</reference>